<dbReference type="InterPro" id="IPR043502">
    <property type="entry name" value="DNA/RNA_pol_sf"/>
</dbReference>
<sequence length="202" mass="22867">MMHEINSGNMQRNTVTAFVNNRKDKIICVEDCDTVTGRQIRPKADFVTKGRVVQLMVVFVAESGPPILGWQHQYDLHIIINPRAPNQIMVVEEMTIEEIIDGAKAVFSENVSEPKGYIHEIVVMKGVVPVQHTLRRVPVVVREENKKIIEDMVAKGIIEPVQCSEWVSPGVTTKKSDESLRFCMDFRSVNQNIVTVNFPLLL</sequence>
<dbReference type="SUPFAM" id="SSF56672">
    <property type="entry name" value="DNA/RNA polymerases"/>
    <property type="match status" value="1"/>
</dbReference>
<accession>A0AAV7VIH7</accession>
<protein>
    <submittedName>
        <fullName evidence="1">Uncharacterized protein</fullName>
    </submittedName>
</protein>
<reference evidence="1" key="1">
    <citation type="journal article" date="2022" name="bioRxiv">
        <title>Sequencing and chromosome-scale assembly of the giantPleurodeles waltlgenome.</title>
        <authorList>
            <person name="Brown T."/>
            <person name="Elewa A."/>
            <person name="Iarovenko S."/>
            <person name="Subramanian E."/>
            <person name="Araus A.J."/>
            <person name="Petzold A."/>
            <person name="Susuki M."/>
            <person name="Suzuki K.-i.T."/>
            <person name="Hayashi T."/>
            <person name="Toyoda A."/>
            <person name="Oliveira C."/>
            <person name="Osipova E."/>
            <person name="Leigh N.D."/>
            <person name="Simon A."/>
            <person name="Yun M.H."/>
        </authorList>
    </citation>
    <scope>NUCLEOTIDE SEQUENCE</scope>
    <source>
        <strain evidence="1">20211129_DDA</strain>
        <tissue evidence="1">Liver</tissue>
    </source>
</reference>
<dbReference type="Gene3D" id="3.10.10.10">
    <property type="entry name" value="HIV Type 1 Reverse Transcriptase, subunit A, domain 1"/>
    <property type="match status" value="1"/>
</dbReference>
<name>A0AAV7VIH7_PLEWA</name>
<evidence type="ECO:0000313" key="1">
    <source>
        <dbReference type="EMBL" id="KAJ1200489.1"/>
    </source>
</evidence>
<organism evidence="1 2">
    <name type="scientific">Pleurodeles waltl</name>
    <name type="common">Iberian ribbed newt</name>
    <dbReference type="NCBI Taxonomy" id="8319"/>
    <lineage>
        <taxon>Eukaryota</taxon>
        <taxon>Metazoa</taxon>
        <taxon>Chordata</taxon>
        <taxon>Craniata</taxon>
        <taxon>Vertebrata</taxon>
        <taxon>Euteleostomi</taxon>
        <taxon>Amphibia</taxon>
        <taxon>Batrachia</taxon>
        <taxon>Caudata</taxon>
        <taxon>Salamandroidea</taxon>
        <taxon>Salamandridae</taxon>
        <taxon>Pleurodelinae</taxon>
        <taxon>Pleurodeles</taxon>
    </lineage>
</organism>
<gene>
    <name evidence="1" type="ORF">NDU88_004313</name>
</gene>
<dbReference type="PANTHER" id="PTHR37984:SF15">
    <property type="entry name" value="INTEGRASE CATALYTIC DOMAIN-CONTAINING PROTEIN"/>
    <property type="match status" value="1"/>
</dbReference>
<proteinExistence type="predicted"/>
<dbReference type="PANTHER" id="PTHR37984">
    <property type="entry name" value="PROTEIN CBG26694"/>
    <property type="match status" value="1"/>
</dbReference>
<evidence type="ECO:0000313" key="2">
    <source>
        <dbReference type="Proteomes" id="UP001066276"/>
    </source>
</evidence>
<dbReference type="Proteomes" id="UP001066276">
    <property type="component" value="Chromosome 2_1"/>
</dbReference>
<dbReference type="InterPro" id="IPR050951">
    <property type="entry name" value="Retrovirus_Pol_polyprotein"/>
</dbReference>
<keyword evidence="2" id="KW-1185">Reference proteome</keyword>
<dbReference type="AlphaFoldDB" id="A0AAV7VIH7"/>
<dbReference type="EMBL" id="JANPWB010000003">
    <property type="protein sequence ID" value="KAJ1200489.1"/>
    <property type="molecule type" value="Genomic_DNA"/>
</dbReference>
<comment type="caution">
    <text evidence="1">The sequence shown here is derived from an EMBL/GenBank/DDBJ whole genome shotgun (WGS) entry which is preliminary data.</text>
</comment>